<reference evidence="6" key="1">
    <citation type="journal article" date="2019" name="Int. J. Syst. Evol. Microbiol.">
        <title>The Global Catalogue of Microorganisms (GCM) 10K type strain sequencing project: providing services to taxonomists for standard genome sequencing and annotation.</title>
        <authorList>
            <consortium name="The Broad Institute Genomics Platform"/>
            <consortium name="The Broad Institute Genome Sequencing Center for Infectious Disease"/>
            <person name="Wu L."/>
            <person name="Ma J."/>
        </authorList>
    </citation>
    <scope>NUCLEOTIDE SEQUENCE [LARGE SCALE GENOMIC DNA]</scope>
    <source>
        <strain evidence="6">CGMCC 4.7132</strain>
    </source>
</reference>
<proteinExistence type="predicted"/>
<dbReference type="PANTHER" id="PTHR30168:SF0">
    <property type="entry name" value="INNER MEMBRANE PROTEIN"/>
    <property type="match status" value="1"/>
</dbReference>
<evidence type="ECO:0000256" key="4">
    <source>
        <dbReference type="ARBA" id="ARBA00023136"/>
    </source>
</evidence>
<evidence type="ECO:0000256" key="1">
    <source>
        <dbReference type="ARBA" id="ARBA00004167"/>
    </source>
</evidence>
<dbReference type="InterPro" id="IPR007343">
    <property type="entry name" value="Uncharacterised_pept_Zn_put"/>
</dbReference>
<dbReference type="Proteomes" id="UP001596004">
    <property type="component" value="Unassembled WGS sequence"/>
</dbReference>
<evidence type="ECO:0000256" key="3">
    <source>
        <dbReference type="ARBA" id="ARBA00022989"/>
    </source>
</evidence>
<sequence length="274" mass="28945">MSAAPATLGLLALAVTLGIVLSTVLQAPSPGPAPALTSTPLPAGAVTWGSLERNLVYAADVPVDHCPAPPADDTRSRLVLFNALTDCMGRSWRAALRTAGVHLAEPTRVFWTRPGRGACGDYPGDAAAFYCPANQGIYLGAVDDEHWMVLSAILAHEYGHHVQEVTGIMDAEAEKEYGTTGDAVIAALSRRLELQADCFAGVWFSAVRRSLPVTGKDWGIVLEDAALRGDEEDDEVRLRTHGTGEHVAAWLNGGFRGGRPGHCDTWAAPAADVA</sequence>
<dbReference type="PANTHER" id="PTHR30168">
    <property type="entry name" value="PUTATIVE MEMBRANE PROTEIN YPFJ"/>
    <property type="match status" value="1"/>
</dbReference>
<name>A0ABV9CE89_9ACTN</name>
<dbReference type="Pfam" id="PF04228">
    <property type="entry name" value="Zn_peptidase"/>
    <property type="match status" value="1"/>
</dbReference>
<organism evidence="5 6">
    <name type="scientific">Sphaerisporangium dianthi</name>
    <dbReference type="NCBI Taxonomy" id="1436120"/>
    <lineage>
        <taxon>Bacteria</taxon>
        <taxon>Bacillati</taxon>
        <taxon>Actinomycetota</taxon>
        <taxon>Actinomycetes</taxon>
        <taxon>Streptosporangiales</taxon>
        <taxon>Streptosporangiaceae</taxon>
        <taxon>Sphaerisporangium</taxon>
    </lineage>
</organism>
<keyword evidence="2" id="KW-0812">Transmembrane</keyword>
<keyword evidence="4" id="KW-0472">Membrane</keyword>
<evidence type="ECO:0000256" key="2">
    <source>
        <dbReference type="ARBA" id="ARBA00022692"/>
    </source>
</evidence>
<dbReference type="EMBL" id="JBHSFP010000004">
    <property type="protein sequence ID" value="MFC4530957.1"/>
    <property type="molecule type" value="Genomic_DNA"/>
</dbReference>
<evidence type="ECO:0000313" key="6">
    <source>
        <dbReference type="Proteomes" id="UP001596004"/>
    </source>
</evidence>
<accession>A0ABV9CE89</accession>
<protein>
    <submittedName>
        <fullName evidence="5">Neutral zinc metallopeptidase</fullName>
    </submittedName>
</protein>
<comment type="caution">
    <text evidence="5">The sequence shown here is derived from an EMBL/GenBank/DDBJ whole genome shotgun (WGS) entry which is preliminary data.</text>
</comment>
<keyword evidence="6" id="KW-1185">Reference proteome</keyword>
<evidence type="ECO:0000313" key="5">
    <source>
        <dbReference type="EMBL" id="MFC4530957.1"/>
    </source>
</evidence>
<keyword evidence="3" id="KW-1133">Transmembrane helix</keyword>
<gene>
    <name evidence="5" type="ORF">ACFO60_09295</name>
</gene>
<dbReference type="RefSeq" id="WP_380839142.1">
    <property type="nucleotide sequence ID" value="NZ_JBHSFP010000004.1"/>
</dbReference>
<comment type="subcellular location">
    <subcellularLocation>
        <location evidence="1">Membrane</location>
        <topology evidence="1">Single-pass membrane protein</topology>
    </subcellularLocation>
</comment>